<evidence type="ECO:0000256" key="1">
    <source>
        <dbReference type="ARBA" id="ARBA00004906"/>
    </source>
</evidence>
<dbReference type="Proteomes" id="UP001054889">
    <property type="component" value="Unassembled WGS sequence"/>
</dbReference>
<dbReference type="AlphaFoldDB" id="A0AAV5FY68"/>
<reference evidence="2" key="2">
    <citation type="submission" date="2021-12" db="EMBL/GenBank/DDBJ databases">
        <title>Resequencing data analysis of finger millet.</title>
        <authorList>
            <person name="Hatakeyama M."/>
            <person name="Aluri S."/>
            <person name="Balachadran M.T."/>
            <person name="Sivarajan S.R."/>
            <person name="Poveda L."/>
            <person name="Shimizu-Inatsugi R."/>
            <person name="Schlapbach R."/>
            <person name="Sreeman S.M."/>
            <person name="Shimizu K.K."/>
        </authorList>
    </citation>
    <scope>NUCLEOTIDE SEQUENCE</scope>
</reference>
<accession>A0AAV5FY68</accession>
<evidence type="ECO:0000313" key="2">
    <source>
        <dbReference type="EMBL" id="GJN39076.1"/>
    </source>
</evidence>
<dbReference type="EMBL" id="BQKI01000097">
    <property type="protein sequence ID" value="GJN39076.1"/>
    <property type="molecule type" value="Genomic_DNA"/>
</dbReference>
<gene>
    <name evidence="2" type="primary">gb28170</name>
    <name evidence="2" type="ORF">PR202_gb28170</name>
</gene>
<comment type="caution">
    <text evidence="2">The sequence shown here is derived from an EMBL/GenBank/DDBJ whole genome shotgun (WGS) entry which is preliminary data.</text>
</comment>
<keyword evidence="3" id="KW-1185">Reference proteome</keyword>
<organism evidence="2 3">
    <name type="scientific">Eleusine coracana subsp. coracana</name>
    <dbReference type="NCBI Taxonomy" id="191504"/>
    <lineage>
        <taxon>Eukaryota</taxon>
        <taxon>Viridiplantae</taxon>
        <taxon>Streptophyta</taxon>
        <taxon>Embryophyta</taxon>
        <taxon>Tracheophyta</taxon>
        <taxon>Spermatophyta</taxon>
        <taxon>Magnoliopsida</taxon>
        <taxon>Liliopsida</taxon>
        <taxon>Poales</taxon>
        <taxon>Poaceae</taxon>
        <taxon>PACMAD clade</taxon>
        <taxon>Chloridoideae</taxon>
        <taxon>Cynodonteae</taxon>
        <taxon>Eleusininae</taxon>
        <taxon>Eleusine</taxon>
    </lineage>
</organism>
<evidence type="ECO:0008006" key="4">
    <source>
        <dbReference type="Google" id="ProtNLM"/>
    </source>
</evidence>
<dbReference type="InterPro" id="IPR011333">
    <property type="entry name" value="SKP1/BTB/POZ_sf"/>
</dbReference>
<protein>
    <recommendedName>
        <fullName evidence="4">BTB domain-containing protein</fullName>
    </recommendedName>
</protein>
<dbReference type="Gene3D" id="3.30.710.10">
    <property type="entry name" value="Potassium Channel Kv1.1, Chain A"/>
    <property type="match status" value="1"/>
</dbReference>
<evidence type="ECO:0000313" key="3">
    <source>
        <dbReference type="Proteomes" id="UP001054889"/>
    </source>
</evidence>
<dbReference type="SUPFAM" id="SSF54695">
    <property type="entry name" value="POZ domain"/>
    <property type="match status" value="1"/>
</dbReference>
<reference evidence="2" key="1">
    <citation type="journal article" date="2018" name="DNA Res.">
        <title>Multiple hybrid de novo genome assembly of finger millet, an orphan allotetraploid crop.</title>
        <authorList>
            <person name="Hatakeyama M."/>
            <person name="Aluri S."/>
            <person name="Balachadran M.T."/>
            <person name="Sivarajan S.R."/>
            <person name="Patrignani A."/>
            <person name="Gruter S."/>
            <person name="Poveda L."/>
            <person name="Shimizu-Inatsugi R."/>
            <person name="Baeten J."/>
            <person name="Francoijs K.J."/>
            <person name="Nataraja K.N."/>
            <person name="Reddy Y.A.N."/>
            <person name="Phadnis S."/>
            <person name="Ravikumar R.L."/>
            <person name="Schlapbach R."/>
            <person name="Sreeman S.M."/>
            <person name="Shimizu K.K."/>
        </authorList>
    </citation>
    <scope>NUCLEOTIDE SEQUENCE</scope>
</reference>
<name>A0AAV5FY68_ELECO</name>
<sequence length="150" mass="16247">MTTARIFFHRIFFFPEAAADLRSHRAPLPAADAKEMAYVQSSPVLLHADTGPAPCSCSISAGSRQFHIIVWLPTRPSRRCLHLPSAGPNRGVLPASAATPSSDLHEHLGEMLRSQKGTDVTFLVSGEHITAHKQVRARGAINGVHGRALR</sequence>
<comment type="pathway">
    <text evidence="1">Protein modification; protein ubiquitination.</text>
</comment>
<proteinExistence type="predicted"/>